<dbReference type="Pfam" id="PF14615">
    <property type="entry name" value="Rsa3"/>
    <property type="match status" value="1"/>
</dbReference>
<evidence type="ECO:0000256" key="8">
    <source>
        <dbReference type="SAM" id="MobiDB-lite"/>
    </source>
</evidence>
<evidence type="ECO:0000313" key="11">
    <source>
        <dbReference type="Proteomes" id="UP000094285"/>
    </source>
</evidence>
<name>A0A1E4SMZ7_9ASCO</name>
<sequence length="185" mass="20538">MAAQIKNEKPRADNKASRRRRKKRRTEDFSSDSDSSSSSSSDEEAEVQQDDEPVQQQAQVNIDDIDIDSEDESTKGSAPKPLTNETHRNLNKIQLTTTQLSQTTGFGKSLNSITNMGQIEESIQKDKVKLQNAYLGLMAGEFGNDLDELRKKPDFTDKSLVILAKALQSGSGMFDPETLNSILNK</sequence>
<evidence type="ECO:0000256" key="4">
    <source>
        <dbReference type="ARBA" id="ARBA00015339"/>
    </source>
</evidence>
<feature type="domain" description="Ribosome-assembly protein 3 C-terminal" evidence="9">
    <location>
        <begin position="130"/>
        <end position="175"/>
    </location>
</feature>
<feature type="compositionally biased region" description="Acidic residues" evidence="8">
    <location>
        <begin position="41"/>
        <end position="53"/>
    </location>
</feature>
<dbReference type="InterPro" id="IPR028217">
    <property type="entry name" value="Rsa3_C"/>
</dbReference>
<keyword evidence="6" id="KW-0539">Nucleus</keyword>
<keyword evidence="11" id="KW-1185">Reference proteome</keyword>
<feature type="region of interest" description="Disordered" evidence="8">
    <location>
        <begin position="1"/>
        <end position="90"/>
    </location>
</feature>
<evidence type="ECO:0000259" key="9">
    <source>
        <dbReference type="Pfam" id="PF14615"/>
    </source>
</evidence>
<organism evidence="10 11">
    <name type="scientific">Suhomyces tanzawaensis NRRL Y-17324</name>
    <dbReference type="NCBI Taxonomy" id="984487"/>
    <lineage>
        <taxon>Eukaryota</taxon>
        <taxon>Fungi</taxon>
        <taxon>Dikarya</taxon>
        <taxon>Ascomycota</taxon>
        <taxon>Saccharomycotina</taxon>
        <taxon>Pichiomycetes</taxon>
        <taxon>Debaryomycetaceae</taxon>
        <taxon>Suhomyces</taxon>
    </lineage>
</organism>
<dbReference type="GeneID" id="30980706"/>
<evidence type="ECO:0000256" key="2">
    <source>
        <dbReference type="ARBA" id="ARBA00004604"/>
    </source>
</evidence>
<protein>
    <recommendedName>
        <fullName evidence="4">Ribosome assembly protein 3</fullName>
    </recommendedName>
</protein>
<dbReference type="GO" id="GO:0000027">
    <property type="term" value="P:ribosomal large subunit assembly"/>
    <property type="evidence" value="ECO:0007669"/>
    <property type="project" value="TreeGrafter"/>
</dbReference>
<dbReference type="GO" id="GO:0005730">
    <property type="term" value="C:nucleolus"/>
    <property type="evidence" value="ECO:0007669"/>
    <property type="project" value="UniProtKB-SubCell"/>
</dbReference>
<dbReference type="Proteomes" id="UP000094285">
    <property type="component" value="Unassembled WGS sequence"/>
</dbReference>
<dbReference type="STRING" id="984487.A0A1E4SMZ7"/>
<evidence type="ECO:0000313" key="10">
    <source>
        <dbReference type="EMBL" id="ODV80904.1"/>
    </source>
</evidence>
<dbReference type="RefSeq" id="XP_020066026.1">
    <property type="nucleotide sequence ID" value="XM_020206569.1"/>
</dbReference>
<dbReference type="PANTHER" id="PTHR28127">
    <property type="entry name" value="RIBOSOME ASSEMBLY PROTEIN 3"/>
    <property type="match status" value="1"/>
</dbReference>
<evidence type="ECO:0000256" key="5">
    <source>
        <dbReference type="ARBA" id="ARBA00022517"/>
    </source>
</evidence>
<accession>A0A1E4SMZ7</accession>
<comment type="function">
    <text evidence="1">Required for efficient biogenesis of the 60S ribosomal subunit.</text>
</comment>
<dbReference type="GO" id="GO:0030687">
    <property type="term" value="C:preribosome, large subunit precursor"/>
    <property type="evidence" value="ECO:0007669"/>
    <property type="project" value="TreeGrafter"/>
</dbReference>
<dbReference type="PANTHER" id="PTHR28127:SF1">
    <property type="entry name" value="RIBOSOME ASSEMBLY PROTEIN 3"/>
    <property type="match status" value="1"/>
</dbReference>
<keyword evidence="7" id="KW-0687">Ribonucleoprotein</keyword>
<feature type="compositionally biased region" description="Basic and acidic residues" evidence="8">
    <location>
        <begin position="1"/>
        <end position="16"/>
    </location>
</feature>
<evidence type="ECO:0000256" key="7">
    <source>
        <dbReference type="ARBA" id="ARBA00023274"/>
    </source>
</evidence>
<proteinExistence type="inferred from homology"/>
<dbReference type="InterPro" id="IPR051898">
    <property type="entry name" value="Ribosome_Assembly_3"/>
</dbReference>
<dbReference type="AlphaFoldDB" id="A0A1E4SMZ7"/>
<reference evidence="11" key="1">
    <citation type="submission" date="2016-05" db="EMBL/GenBank/DDBJ databases">
        <title>Comparative genomics of biotechnologically important yeasts.</title>
        <authorList>
            <consortium name="DOE Joint Genome Institute"/>
            <person name="Riley R."/>
            <person name="Haridas S."/>
            <person name="Wolfe K.H."/>
            <person name="Lopes M.R."/>
            <person name="Hittinger C.T."/>
            <person name="Goker M."/>
            <person name="Salamov A."/>
            <person name="Wisecaver J."/>
            <person name="Long T.M."/>
            <person name="Aerts A.L."/>
            <person name="Barry K."/>
            <person name="Choi C."/>
            <person name="Clum A."/>
            <person name="Coughlan A.Y."/>
            <person name="Deshpande S."/>
            <person name="Douglass A.P."/>
            <person name="Hanson S.J."/>
            <person name="Klenk H.-P."/>
            <person name="Labutti K."/>
            <person name="Lapidus A."/>
            <person name="Lindquist E."/>
            <person name="Lipzen A."/>
            <person name="Meier-Kolthoff J.P."/>
            <person name="Ohm R.A."/>
            <person name="Otillar R.P."/>
            <person name="Pangilinan J."/>
            <person name="Peng Y."/>
            <person name="Rokas A."/>
            <person name="Rosa C.A."/>
            <person name="Scheuner C."/>
            <person name="Sibirny A.A."/>
            <person name="Slot J.C."/>
            <person name="Stielow J.B."/>
            <person name="Sun H."/>
            <person name="Kurtzman C.P."/>
            <person name="Blackwell M."/>
            <person name="Grigoriev I.V."/>
            <person name="Jeffries T.W."/>
        </authorList>
    </citation>
    <scope>NUCLEOTIDE SEQUENCE [LARGE SCALE GENOMIC DNA]</scope>
    <source>
        <strain evidence="11">NRRL Y-17324</strain>
    </source>
</reference>
<evidence type="ECO:0000256" key="6">
    <source>
        <dbReference type="ARBA" id="ARBA00023242"/>
    </source>
</evidence>
<dbReference type="EMBL" id="KV453910">
    <property type="protein sequence ID" value="ODV80904.1"/>
    <property type="molecule type" value="Genomic_DNA"/>
</dbReference>
<comment type="similarity">
    <text evidence="3">Belongs to the RSA3 family.</text>
</comment>
<keyword evidence="5" id="KW-0690">Ribosome biogenesis</keyword>
<evidence type="ECO:0000256" key="3">
    <source>
        <dbReference type="ARBA" id="ARBA00006256"/>
    </source>
</evidence>
<evidence type="ECO:0000256" key="1">
    <source>
        <dbReference type="ARBA" id="ARBA00003035"/>
    </source>
</evidence>
<dbReference type="OrthoDB" id="69550at2759"/>
<comment type="subcellular location">
    <subcellularLocation>
        <location evidence="2">Nucleus</location>
        <location evidence="2">Nucleolus</location>
    </subcellularLocation>
</comment>
<gene>
    <name evidence="10" type="ORF">CANTADRAFT_20458</name>
</gene>